<evidence type="ECO:0000313" key="2">
    <source>
        <dbReference type="Proteomes" id="UP000095751"/>
    </source>
</evidence>
<dbReference type="EMBL" id="KV784410">
    <property type="protein sequence ID" value="OEU06408.1"/>
    <property type="molecule type" value="Genomic_DNA"/>
</dbReference>
<dbReference type="InterPro" id="IPR036378">
    <property type="entry name" value="FAS1_dom_sf"/>
</dbReference>
<proteinExistence type="predicted"/>
<dbReference type="AlphaFoldDB" id="A0A1E7EKK0"/>
<evidence type="ECO:0000313" key="1">
    <source>
        <dbReference type="EMBL" id="OEU06408.1"/>
    </source>
</evidence>
<dbReference type="Proteomes" id="UP000095751">
    <property type="component" value="Unassembled WGS sequence"/>
</dbReference>
<sequence>MNNGVEDIGFGNSDSANNDAVELATIKKDIVTTAIENGSFTPQLNLVPTLTYWWSLHTVFAPIPTMHLLCGLIVRQIGTLVNNDNLIAPDVLATNGVMHVIIDAVLVPPSINVVDYLDSCPEIVEPVVPVVPEGGDNEITDQLGDLFGNLDVEDLGDIIDVAVGNASQDPDLGE</sequence>
<organism evidence="1 2">
    <name type="scientific">Fragilariopsis cylindrus CCMP1102</name>
    <dbReference type="NCBI Taxonomy" id="635003"/>
    <lineage>
        <taxon>Eukaryota</taxon>
        <taxon>Sar</taxon>
        <taxon>Stramenopiles</taxon>
        <taxon>Ochrophyta</taxon>
        <taxon>Bacillariophyta</taxon>
        <taxon>Bacillariophyceae</taxon>
        <taxon>Bacillariophycidae</taxon>
        <taxon>Bacillariales</taxon>
        <taxon>Bacillariaceae</taxon>
        <taxon>Fragilariopsis</taxon>
    </lineage>
</organism>
<gene>
    <name evidence="1" type="ORF">FRACYDRAFT_254752</name>
</gene>
<protein>
    <recommendedName>
        <fullName evidence="3">FAS1 domain-containing protein</fullName>
    </recommendedName>
</protein>
<reference evidence="1 2" key="1">
    <citation type="submission" date="2016-09" db="EMBL/GenBank/DDBJ databases">
        <title>Extensive genetic diversity and differential bi-allelic expression allows diatom success in the polar Southern Ocean.</title>
        <authorList>
            <consortium name="DOE Joint Genome Institute"/>
            <person name="Mock T."/>
            <person name="Otillar R.P."/>
            <person name="Strauss J."/>
            <person name="Dupont C."/>
            <person name="Frickenhaus S."/>
            <person name="Maumus F."/>
            <person name="Mcmullan M."/>
            <person name="Sanges R."/>
            <person name="Schmutz J."/>
            <person name="Toseland A."/>
            <person name="Valas R."/>
            <person name="Veluchamy A."/>
            <person name="Ward B.J."/>
            <person name="Allen A."/>
            <person name="Barry K."/>
            <person name="Falciatore A."/>
            <person name="Ferrante M."/>
            <person name="Fortunato A.E."/>
            <person name="Gloeckner G."/>
            <person name="Gruber A."/>
            <person name="Hipkin R."/>
            <person name="Janech M."/>
            <person name="Kroth P."/>
            <person name="Leese F."/>
            <person name="Lindquist E."/>
            <person name="Lyon B.R."/>
            <person name="Martin J."/>
            <person name="Mayer C."/>
            <person name="Parker M."/>
            <person name="Quesneville H."/>
            <person name="Raymond J."/>
            <person name="Uhlig C."/>
            <person name="Valentin K.U."/>
            <person name="Worden A.Z."/>
            <person name="Armbrust E.V."/>
            <person name="Bowler C."/>
            <person name="Green B."/>
            <person name="Moulton V."/>
            <person name="Van Oosterhout C."/>
            <person name="Grigoriev I."/>
        </authorList>
    </citation>
    <scope>NUCLEOTIDE SEQUENCE [LARGE SCALE GENOMIC DNA]</scope>
    <source>
        <strain evidence="1 2">CCMP1102</strain>
    </source>
</reference>
<dbReference type="OrthoDB" id="286301at2759"/>
<dbReference type="KEGG" id="fcy:FRACYDRAFT_254752"/>
<dbReference type="SUPFAM" id="SSF82153">
    <property type="entry name" value="FAS1 domain"/>
    <property type="match status" value="1"/>
</dbReference>
<evidence type="ECO:0008006" key="3">
    <source>
        <dbReference type="Google" id="ProtNLM"/>
    </source>
</evidence>
<accession>A0A1E7EKK0</accession>
<dbReference type="InParanoid" id="A0A1E7EKK0"/>
<keyword evidence="2" id="KW-1185">Reference proteome</keyword>
<name>A0A1E7EKK0_9STRA</name>